<dbReference type="Gene3D" id="3.40.50.2300">
    <property type="match status" value="2"/>
</dbReference>
<accession>A0ABU0ZPX8</accession>
<sequence length="906" mass="100499">MELVFAHADRLFALLGRLVRRPRKGELPGEVRDRDGIPVLILIGDHQDVLAEQVGQALNTAQPRHVPYESINMDEMWSQVVTERADLTPEWQRAELCRRTLVRLAMEFSSAHHGRDLPVRFRRFGLVNWLLEMTHTGEEPNSRHAQDMLRRLRDREIQRRPLFGFLRSPSTEVTLQGQVPWWAYLLGLHIIPLVLLRAWRVLGSEYRWLLRQPHMAPADPGTFVGFALRLTQPRWGREDPAQVSKLMINAFLEDLRVAYLRRLWRRRAHRRTAYCVAFLKGVSTANSGRALVRSFVEVRNETGAFDPLLIMTSCTEAEHKHERVRRLNDELGPYEAWCERLRSAGHSRGPEFWYLPVQVHAPLPDEHPDLEAQKERTTAAGRLTVGPPPVWASRGAAVAAAAVVLALAGGGVAYAINAVHNWQERHCGLSRSDPDAATLQRQSTGECVGVAPHGYAFGSSDERLQMTLETIANQNEEADRIHRDAPERPVVTLIHVSALLNTPAGEPSNPLSYAREQLQGAASAQHRQLDRRGDNDPVLRIFPASAGFGMRFGDVVARTIETMKRDDPTIVGVTGLDQSRKDTITTIAELTRVGLPMVATTLSADTLSAHSPLYYQVSPQNRREAAVAAAYARHLNRKGKLSVQSVRVIYSADPTDEYSNNLRDDARDAFKGEGFTVEEQSFKPERTLADVSGHPGARTVGEKTCGYPGIVFFTGRSEDFEAILDAANDTCGTKPPVFLAGDDVARLGADASRRSRFPKIPYEFLDFTLGSASCKGPSDLYTTMKKLFPEECAQIPNTSLDGHAALAFDAVNLYLKATGRLRDAAPRMPLTAAAVWKALSGIHGDAVLDGESGHIDFGGVVDQQIPLDKLISIQRVHGDQQPVQMGFCGRVGQQTQSRWCPALGAG</sequence>
<comment type="caution">
    <text evidence="1">The sequence shown here is derived from an EMBL/GenBank/DDBJ whole genome shotgun (WGS) entry which is preliminary data.</text>
</comment>
<keyword evidence="2" id="KW-1185">Reference proteome</keyword>
<protein>
    <recommendedName>
        <fullName evidence="3">Leucine-binding protein domain-containing protein</fullName>
    </recommendedName>
</protein>
<reference evidence="1 2" key="1">
    <citation type="submission" date="2023-08" db="EMBL/GenBank/DDBJ databases">
        <title>Phytohabitans sansha sp. nov., isolated from marine sediment.</title>
        <authorList>
            <person name="Zhao Y."/>
            <person name="Yi K."/>
        </authorList>
    </citation>
    <scope>NUCLEOTIDE SEQUENCE [LARGE SCALE GENOMIC DNA]</scope>
    <source>
        <strain evidence="1 2">ZYX-F-186</strain>
    </source>
</reference>
<gene>
    <name evidence="1" type="ORF">RB614_31655</name>
</gene>
<organism evidence="1 2">
    <name type="scientific">Phytohabitans maris</name>
    <dbReference type="NCBI Taxonomy" id="3071409"/>
    <lineage>
        <taxon>Bacteria</taxon>
        <taxon>Bacillati</taxon>
        <taxon>Actinomycetota</taxon>
        <taxon>Actinomycetes</taxon>
        <taxon>Micromonosporales</taxon>
        <taxon>Micromonosporaceae</taxon>
    </lineage>
</organism>
<proteinExistence type="predicted"/>
<dbReference type="SUPFAM" id="SSF53822">
    <property type="entry name" value="Periplasmic binding protein-like I"/>
    <property type="match status" value="1"/>
</dbReference>
<evidence type="ECO:0000313" key="1">
    <source>
        <dbReference type="EMBL" id="MDQ7909088.1"/>
    </source>
</evidence>
<dbReference type="RefSeq" id="WP_308716350.1">
    <property type="nucleotide sequence ID" value="NZ_JAVHUY010000037.1"/>
</dbReference>
<dbReference type="EMBL" id="JAVHUY010000037">
    <property type="protein sequence ID" value="MDQ7909088.1"/>
    <property type="molecule type" value="Genomic_DNA"/>
</dbReference>
<evidence type="ECO:0000313" key="2">
    <source>
        <dbReference type="Proteomes" id="UP001230908"/>
    </source>
</evidence>
<dbReference type="Proteomes" id="UP001230908">
    <property type="component" value="Unassembled WGS sequence"/>
</dbReference>
<name>A0ABU0ZPX8_9ACTN</name>
<dbReference type="InterPro" id="IPR028082">
    <property type="entry name" value="Peripla_BP_I"/>
</dbReference>
<evidence type="ECO:0008006" key="3">
    <source>
        <dbReference type="Google" id="ProtNLM"/>
    </source>
</evidence>